<evidence type="ECO:0000256" key="1">
    <source>
        <dbReference type="ARBA" id="ARBA00022737"/>
    </source>
</evidence>
<reference evidence="5 6" key="1">
    <citation type="journal article" date="2014" name="Mol. Ecol.">
        <title>Evolution of Synechococcus.</title>
        <authorList>
            <person name="Dvorak P."/>
            <person name="Casamatta D."/>
            <person name="Hasler P."/>
            <person name="Poulickova A."/>
            <person name="Ondrej V."/>
            <person name="Sanges R."/>
        </authorList>
    </citation>
    <scope>NUCLEOTIDE SEQUENCE [LARGE SCALE GENOMIC DNA]</scope>
    <source>
        <strain evidence="5 6">CAUP A 1101</strain>
    </source>
</reference>
<dbReference type="InterPro" id="IPR019734">
    <property type="entry name" value="TPR_rpt"/>
</dbReference>
<feature type="region of interest" description="Disordered" evidence="4">
    <location>
        <begin position="247"/>
        <end position="268"/>
    </location>
</feature>
<accession>A0A098TSH9</accession>
<dbReference type="EMBL" id="JJML01000004">
    <property type="protein sequence ID" value="KGF73733.1"/>
    <property type="molecule type" value="Genomic_DNA"/>
</dbReference>
<dbReference type="InterPro" id="IPR051012">
    <property type="entry name" value="CellSynth/LPSAsmb/PSIAsmb"/>
</dbReference>
<dbReference type="PROSITE" id="PS50005">
    <property type="entry name" value="TPR"/>
    <property type="match status" value="3"/>
</dbReference>
<dbReference type="SUPFAM" id="SSF48452">
    <property type="entry name" value="TPR-like"/>
    <property type="match status" value="1"/>
</dbReference>
<dbReference type="Gene3D" id="1.25.40.10">
    <property type="entry name" value="Tetratricopeptide repeat domain"/>
    <property type="match status" value="3"/>
</dbReference>
<sequence length="268" mass="29090">MTAAMDGSQSMNQPQIPPEDLSPVWQWVIQGDYPRAIAELEQRLEQQPGVRTHYWWLGVALLLQGQELEAQATWLAAITDGNPEEIDTGALELGAVLLSVAQQQQQSEQWGTATLLYQQLLEFDPSHAAAYHGLGVCQLQQGEVTAAIATLSQALELQPHGAAVRLDLGIALSTHGDRGAAIQQFQAALELEPDNVEVLRHLGMNWEDEGNPEAAIACYQQALTLQPHFPAAHNNWGNLLLAQGVSGGRRPPLPPGDRPESQLLSSSL</sequence>
<evidence type="ECO:0000256" key="3">
    <source>
        <dbReference type="PROSITE-ProRule" id="PRU00339"/>
    </source>
</evidence>
<feature type="repeat" description="TPR" evidence="3">
    <location>
        <begin position="162"/>
        <end position="195"/>
    </location>
</feature>
<dbReference type="Pfam" id="PF13181">
    <property type="entry name" value="TPR_8"/>
    <property type="match status" value="1"/>
</dbReference>
<organism evidence="5 6">
    <name type="scientific">Neosynechococcus sphagnicola sy1</name>
    <dbReference type="NCBI Taxonomy" id="1497020"/>
    <lineage>
        <taxon>Bacteria</taxon>
        <taxon>Bacillati</taxon>
        <taxon>Cyanobacteriota</taxon>
        <taxon>Cyanophyceae</taxon>
        <taxon>Neosynechococcales</taxon>
        <taxon>Neosynechococcaceae</taxon>
        <taxon>Neosynechococcus</taxon>
    </lineage>
</organism>
<dbReference type="STRING" id="1497020.DO97_13080"/>
<protein>
    <submittedName>
        <fullName evidence="5">Uncharacterized protein</fullName>
    </submittedName>
</protein>
<dbReference type="PANTHER" id="PTHR45586">
    <property type="entry name" value="TPR REPEAT-CONTAINING PROTEIN PA4667"/>
    <property type="match status" value="1"/>
</dbReference>
<comment type="caution">
    <text evidence="5">The sequence shown here is derived from an EMBL/GenBank/DDBJ whole genome shotgun (WGS) entry which is preliminary data.</text>
</comment>
<name>A0A098TSH9_9CYAN</name>
<dbReference type="Pfam" id="PF14559">
    <property type="entry name" value="TPR_19"/>
    <property type="match status" value="1"/>
</dbReference>
<dbReference type="Pfam" id="PF13432">
    <property type="entry name" value="TPR_16"/>
    <property type="match status" value="1"/>
</dbReference>
<proteinExistence type="predicted"/>
<dbReference type="OrthoDB" id="292252at2"/>
<evidence type="ECO:0000256" key="4">
    <source>
        <dbReference type="SAM" id="MobiDB-lite"/>
    </source>
</evidence>
<keyword evidence="1" id="KW-0677">Repeat</keyword>
<dbReference type="AlphaFoldDB" id="A0A098TSH9"/>
<dbReference type="PANTHER" id="PTHR45586:SF1">
    <property type="entry name" value="LIPOPOLYSACCHARIDE ASSEMBLY PROTEIN B"/>
    <property type="match status" value="1"/>
</dbReference>
<dbReference type="InterPro" id="IPR011990">
    <property type="entry name" value="TPR-like_helical_dom_sf"/>
</dbReference>
<dbReference type="RefSeq" id="WP_036530989.1">
    <property type="nucleotide sequence ID" value="NZ_JJML01000004.1"/>
</dbReference>
<feature type="repeat" description="TPR" evidence="3">
    <location>
        <begin position="196"/>
        <end position="229"/>
    </location>
</feature>
<evidence type="ECO:0000256" key="2">
    <source>
        <dbReference type="ARBA" id="ARBA00022803"/>
    </source>
</evidence>
<keyword evidence="6" id="KW-1185">Reference proteome</keyword>
<gene>
    <name evidence="5" type="ORF">DO97_13080</name>
</gene>
<dbReference type="Proteomes" id="UP000030170">
    <property type="component" value="Unassembled WGS sequence"/>
</dbReference>
<keyword evidence="2 3" id="KW-0802">TPR repeat</keyword>
<dbReference type="SMART" id="SM00028">
    <property type="entry name" value="TPR"/>
    <property type="match status" value="4"/>
</dbReference>
<feature type="repeat" description="TPR" evidence="3">
    <location>
        <begin position="128"/>
        <end position="161"/>
    </location>
</feature>
<dbReference type="Pfam" id="PF13414">
    <property type="entry name" value="TPR_11"/>
    <property type="match status" value="1"/>
</dbReference>
<evidence type="ECO:0000313" key="6">
    <source>
        <dbReference type="Proteomes" id="UP000030170"/>
    </source>
</evidence>
<evidence type="ECO:0000313" key="5">
    <source>
        <dbReference type="EMBL" id="KGF73733.1"/>
    </source>
</evidence>